<dbReference type="NCBIfam" id="TIGR02152">
    <property type="entry name" value="D_ribokin_bact"/>
    <property type="match status" value="1"/>
</dbReference>
<feature type="binding site" evidence="12">
    <location>
        <begin position="219"/>
        <end position="224"/>
    </location>
    <ligand>
        <name>ATP</name>
        <dbReference type="ChEBI" id="CHEBI:30616"/>
    </ligand>
</feature>
<dbReference type="Pfam" id="PF00294">
    <property type="entry name" value="PfkB"/>
    <property type="match status" value="1"/>
</dbReference>
<dbReference type="RefSeq" id="WP_092648043.1">
    <property type="nucleotide sequence ID" value="NZ_LT629792.1"/>
</dbReference>
<feature type="binding site" evidence="12">
    <location>
        <position position="282"/>
    </location>
    <ligand>
        <name>ATP</name>
        <dbReference type="ChEBI" id="CHEBI:30616"/>
    </ligand>
</feature>
<evidence type="ECO:0000256" key="2">
    <source>
        <dbReference type="ARBA" id="ARBA00012035"/>
    </source>
</evidence>
<feature type="binding site" evidence="12">
    <location>
        <position position="291"/>
    </location>
    <ligand>
        <name>K(+)</name>
        <dbReference type="ChEBI" id="CHEBI:29103"/>
    </ligand>
</feature>
<dbReference type="InterPro" id="IPR002173">
    <property type="entry name" value="Carboh/pur_kinase_PfkB_CS"/>
</dbReference>
<feature type="domain" description="Carbohydrate kinase PfkB" evidence="13">
    <location>
        <begin position="2"/>
        <end position="298"/>
    </location>
</feature>
<comment type="subcellular location">
    <subcellularLocation>
        <location evidence="12">Cytoplasm</location>
    </subcellularLocation>
</comment>
<feature type="binding site" evidence="12">
    <location>
        <position position="288"/>
    </location>
    <ligand>
        <name>K(+)</name>
        <dbReference type="ChEBI" id="CHEBI:29103"/>
    </ligand>
</feature>
<dbReference type="HAMAP" id="MF_01987">
    <property type="entry name" value="Ribokinase"/>
    <property type="match status" value="1"/>
</dbReference>
<feature type="binding site" evidence="12">
    <location>
        <position position="297"/>
    </location>
    <ligand>
        <name>K(+)</name>
        <dbReference type="ChEBI" id="CHEBI:29103"/>
    </ligand>
</feature>
<feature type="binding site" evidence="12">
    <location>
        <position position="254"/>
    </location>
    <ligand>
        <name>K(+)</name>
        <dbReference type="ChEBI" id="CHEBI:29103"/>
    </ligand>
</feature>
<reference evidence="14 15" key="1">
    <citation type="submission" date="2016-10" db="EMBL/GenBank/DDBJ databases">
        <authorList>
            <person name="Varghese N."/>
            <person name="Submissions S."/>
        </authorList>
    </citation>
    <scope>NUCLEOTIDE SEQUENCE [LARGE SCALE GENOMIC DNA]</scope>
    <source>
        <strain evidence="14 15">DSM 9169</strain>
    </source>
</reference>
<gene>
    <name evidence="12" type="primary">rbsK</name>
    <name evidence="14" type="ORF">SAMN04489714_0034</name>
</gene>
<evidence type="ECO:0000313" key="15">
    <source>
        <dbReference type="Proteomes" id="UP000198976"/>
    </source>
</evidence>
<feature type="binding site" evidence="12">
    <location>
        <position position="183"/>
    </location>
    <ligand>
        <name>ATP</name>
        <dbReference type="ChEBI" id="CHEBI:30616"/>
    </ligand>
</feature>
<keyword evidence="8 12" id="KW-0067">ATP-binding</keyword>
<dbReference type="InterPro" id="IPR011877">
    <property type="entry name" value="Ribokinase"/>
</dbReference>
<dbReference type="InterPro" id="IPR002139">
    <property type="entry name" value="Ribo/fructo_kinase"/>
</dbReference>
<feature type="binding site" evidence="12">
    <location>
        <position position="258"/>
    </location>
    <ligand>
        <name>substrate</name>
    </ligand>
</feature>
<comment type="activity regulation">
    <text evidence="12">Activated by a monovalent cation that binds near, but not in, the active site. The most likely occupant of the site in vivo is potassium. Ion binding induces a conformational change that may alter substrate affinity.</text>
</comment>
<dbReference type="PANTHER" id="PTHR10584:SF166">
    <property type="entry name" value="RIBOKINASE"/>
    <property type="match status" value="1"/>
</dbReference>
<feature type="binding site" evidence="12">
    <location>
        <begin position="257"/>
        <end position="258"/>
    </location>
    <ligand>
        <name>ATP</name>
        <dbReference type="ChEBI" id="CHEBI:30616"/>
    </ligand>
</feature>
<dbReference type="CDD" id="cd01174">
    <property type="entry name" value="ribokinase"/>
    <property type="match status" value="1"/>
</dbReference>
<comment type="similarity">
    <text evidence="12">Belongs to the carbohydrate kinase PfkB family. Ribokinase subfamily.</text>
</comment>
<feature type="binding site" evidence="12">
    <location>
        <position position="293"/>
    </location>
    <ligand>
        <name>K(+)</name>
        <dbReference type="ChEBI" id="CHEBI:29103"/>
    </ligand>
</feature>
<comment type="pathway">
    <text evidence="12">Carbohydrate metabolism; D-ribose degradation; D-ribose 5-phosphate from beta-D-ribopyranose: step 2/2.</text>
</comment>
<evidence type="ECO:0000256" key="9">
    <source>
        <dbReference type="ARBA" id="ARBA00022842"/>
    </source>
</evidence>
<evidence type="ECO:0000256" key="5">
    <source>
        <dbReference type="ARBA" id="ARBA00022723"/>
    </source>
</evidence>
<evidence type="ECO:0000256" key="6">
    <source>
        <dbReference type="ARBA" id="ARBA00022741"/>
    </source>
</evidence>
<organism evidence="14 15">
    <name type="scientific">Schaalia radingae</name>
    <dbReference type="NCBI Taxonomy" id="131110"/>
    <lineage>
        <taxon>Bacteria</taxon>
        <taxon>Bacillati</taxon>
        <taxon>Actinomycetota</taxon>
        <taxon>Actinomycetes</taxon>
        <taxon>Actinomycetales</taxon>
        <taxon>Actinomycetaceae</taxon>
        <taxon>Schaalia</taxon>
    </lineage>
</organism>
<feature type="binding site" evidence="12">
    <location>
        <position position="138"/>
    </location>
    <ligand>
        <name>substrate</name>
    </ligand>
</feature>
<keyword evidence="12" id="KW-0963">Cytoplasm</keyword>
<proteinExistence type="inferred from homology"/>
<comment type="caution">
    <text evidence="12">Lacks conserved residue(s) required for the propagation of feature annotation.</text>
</comment>
<dbReference type="PROSITE" id="PS00584">
    <property type="entry name" value="PFKB_KINASES_2"/>
    <property type="match status" value="1"/>
</dbReference>
<feature type="binding site" evidence="12">
    <location>
        <begin position="38"/>
        <end position="42"/>
    </location>
    <ligand>
        <name>substrate</name>
    </ligand>
</feature>
<evidence type="ECO:0000256" key="11">
    <source>
        <dbReference type="ARBA" id="ARBA00023277"/>
    </source>
</evidence>
<feature type="binding site" evidence="12">
    <location>
        <position position="252"/>
    </location>
    <ligand>
        <name>K(+)</name>
        <dbReference type="ChEBI" id="CHEBI:29103"/>
    </ligand>
</feature>
<keyword evidence="11 12" id="KW-0119">Carbohydrate metabolism</keyword>
<comment type="function">
    <text evidence="12">Catalyzes the phosphorylation of ribose at O-5 in a reaction requiring ATP and magnesium. The resulting D-ribose-5-phosphate can then be used either for sythesis of nucleotides, histidine, and tryptophan, or as a component of the pentose phosphate pathway.</text>
</comment>
<evidence type="ECO:0000259" key="13">
    <source>
        <dbReference type="Pfam" id="PF00294"/>
    </source>
</evidence>
<evidence type="ECO:0000256" key="10">
    <source>
        <dbReference type="ARBA" id="ARBA00022958"/>
    </source>
</evidence>
<keyword evidence="6 12" id="KW-0547">Nucleotide-binding</keyword>
<dbReference type="InterPro" id="IPR011611">
    <property type="entry name" value="PfkB_dom"/>
</dbReference>
<protein>
    <recommendedName>
        <fullName evidence="3 12">Ribokinase</fullName>
        <shortName evidence="12">RK</shortName>
        <ecNumber evidence="2 12">2.7.1.15</ecNumber>
    </recommendedName>
</protein>
<dbReference type="EC" id="2.7.1.15" evidence="2 12"/>
<dbReference type="Proteomes" id="UP000198976">
    <property type="component" value="Chromosome I"/>
</dbReference>
<dbReference type="EMBL" id="LT629792">
    <property type="protein sequence ID" value="SDT85398.1"/>
    <property type="molecule type" value="Genomic_DNA"/>
</dbReference>
<dbReference type="Gene3D" id="3.40.1190.20">
    <property type="match status" value="1"/>
</dbReference>
<keyword evidence="7 12" id="KW-0418">Kinase</keyword>
<dbReference type="PRINTS" id="PR00990">
    <property type="entry name" value="RIBOKINASE"/>
</dbReference>
<dbReference type="InterPro" id="IPR029056">
    <property type="entry name" value="Ribokinase-like"/>
</dbReference>
<feature type="binding site" evidence="12">
    <location>
        <begin position="10"/>
        <end position="12"/>
    </location>
    <ligand>
        <name>substrate</name>
    </ligand>
</feature>
<sequence>MDIAVIGSNNVDLITYIDRMPTEGETLEAPSFQLGCGGKGSNQAVAAARLGSRVLMVTCVGDDIFADMTVENYRNNGIDTDHVKRAHGTSGVAPIFVDPHSRNSILIVKGANNDLTPEDVEACREQIAQCALIVCQLEIRLDTVYVAIALGEQVGVPVLLNPAPASPDFNFDWARRCTYLMPNESELTLLTGMPCDSDEGVEAAARTLVEHGCRHVIVTLGSRGAWWFTRANEGGLHVVSQRIDALRVDPVDTTGAGDAFIGAFAHRIVHGDAIPEALEYANSYAAMSVLKRGTQYSYATADEFDRWRAQRTQ</sequence>
<keyword evidence="10 12" id="KW-0630">Potassium</keyword>
<keyword evidence="9 12" id="KW-0460">Magnesium</keyword>
<comment type="cofactor">
    <cofactor evidence="12">
        <name>Mg(2+)</name>
        <dbReference type="ChEBI" id="CHEBI:18420"/>
    </cofactor>
    <text evidence="12">Requires a divalent cation, most likely magnesium in vivo, as an electrophilic catalyst to aid phosphoryl group transfer. It is the chelate of the metal and the nucleotide that is the actual substrate.</text>
</comment>
<keyword evidence="5 12" id="KW-0479">Metal-binding</keyword>
<dbReference type="PANTHER" id="PTHR10584">
    <property type="entry name" value="SUGAR KINASE"/>
    <property type="match status" value="1"/>
</dbReference>
<keyword evidence="4 12" id="KW-0808">Transferase</keyword>
<evidence type="ECO:0000256" key="12">
    <source>
        <dbReference type="HAMAP-Rule" id="MF_01987"/>
    </source>
</evidence>
<evidence type="ECO:0000256" key="4">
    <source>
        <dbReference type="ARBA" id="ARBA00022679"/>
    </source>
</evidence>
<evidence type="ECO:0000313" key="14">
    <source>
        <dbReference type="EMBL" id="SDT85398.1"/>
    </source>
</evidence>
<evidence type="ECO:0000256" key="7">
    <source>
        <dbReference type="ARBA" id="ARBA00022777"/>
    </source>
</evidence>
<evidence type="ECO:0000256" key="3">
    <source>
        <dbReference type="ARBA" id="ARBA00016943"/>
    </source>
</evidence>
<dbReference type="SUPFAM" id="SSF53613">
    <property type="entry name" value="Ribokinase-like"/>
    <property type="match status" value="1"/>
</dbReference>
<comment type="subunit">
    <text evidence="12">Homodimer.</text>
</comment>
<feature type="active site" description="Proton acceptor" evidence="12">
    <location>
        <position position="258"/>
    </location>
</feature>
<comment type="similarity">
    <text evidence="1">Belongs to the carbohydrate kinase pfkB family.</text>
</comment>
<evidence type="ECO:0000256" key="1">
    <source>
        <dbReference type="ARBA" id="ARBA00005380"/>
    </source>
</evidence>
<accession>A0ABY0V4S7</accession>
<comment type="catalytic activity">
    <reaction evidence="12">
        <text>D-ribose + ATP = D-ribose 5-phosphate + ADP + H(+)</text>
        <dbReference type="Rhea" id="RHEA:13697"/>
        <dbReference type="ChEBI" id="CHEBI:15378"/>
        <dbReference type="ChEBI" id="CHEBI:30616"/>
        <dbReference type="ChEBI" id="CHEBI:47013"/>
        <dbReference type="ChEBI" id="CHEBI:78346"/>
        <dbReference type="ChEBI" id="CHEBI:456216"/>
        <dbReference type="EC" id="2.7.1.15"/>
    </reaction>
</comment>
<evidence type="ECO:0000256" key="8">
    <source>
        <dbReference type="ARBA" id="ARBA00022840"/>
    </source>
</evidence>
<keyword evidence="15" id="KW-1185">Reference proteome</keyword>
<name>A0ABY0V4S7_9ACTO</name>